<evidence type="ECO:0000313" key="1">
    <source>
        <dbReference type="EMBL" id="CAF0815202.1"/>
    </source>
</evidence>
<dbReference type="EMBL" id="CAJNOK010001500">
    <property type="protein sequence ID" value="CAF0815202.1"/>
    <property type="molecule type" value="Genomic_DNA"/>
</dbReference>
<dbReference type="EMBL" id="CAJOBA010001499">
    <property type="protein sequence ID" value="CAF3599201.1"/>
    <property type="molecule type" value="Genomic_DNA"/>
</dbReference>
<organism evidence="2 3">
    <name type="scientific">Didymodactylos carnosus</name>
    <dbReference type="NCBI Taxonomy" id="1234261"/>
    <lineage>
        <taxon>Eukaryota</taxon>
        <taxon>Metazoa</taxon>
        <taxon>Spiralia</taxon>
        <taxon>Gnathifera</taxon>
        <taxon>Rotifera</taxon>
        <taxon>Eurotatoria</taxon>
        <taxon>Bdelloidea</taxon>
        <taxon>Philodinida</taxon>
        <taxon>Philodinidae</taxon>
        <taxon>Didymodactylos</taxon>
    </lineage>
</organism>
<sequence>MSRWCDPIRSKSNQKTIFGISVAKYIEWYVIIDKFGIKRLHKIKSSVVYMSLQVEDIDTNVCFAVRNSSDKERPTIEQPAADNECQTIEQNDGAPSIKLPLNCTVCSHKTCCICRAHIDGSSKTVAVEDRNMIFLTKNVMIREGSRCCREHLEDGRLIFDAINIVKPHKIESTLFKAGDVQLLMLQGMCTFPGESIHSLTFAGNVYIP</sequence>
<protein>
    <submittedName>
        <fullName evidence="2">Uncharacterized protein</fullName>
    </submittedName>
</protein>
<reference evidence="2" key="1">
    <citation type="submission" date="2021-02" db="EMBL/GenBank/DDBJ databases">
        <authorList>
            <person name="Nowell W R."/>
        </authorList>
    </citation>
    <scope>NUCLEOTIDE SEQUENCE</scope>
</reference>
<gene>
    <name evidence="1" type="ORF">OVA965_LOCUS5356</name>
    <name evidence="2" type="ORF">TMI583_LOCUS5353</name>
</gene>
<dbReference type="AlphaFoldDB" id="A0A8S2HAT7"/>
<dbReference type="Proteomes" id="UP000677228">
    <property type="component" value="Unassembled WGS sequence"/>
</dbReference>
<comment type="caution">
    <text evidence="2">The sequence shown here is derived from an EMBL/GenBank/DDBJ whole genome shotgun (WGS) entry which is preliminary data.</text>
</comment>
<name>A0A8S2HAT7_9BILA</name>
<dbReference type="Proteomes" id="UP000682733">
    <property type="component" value="Unassembled WGS sequence"/>
</dbReference>
<proteinExistence type="predicted"/>
<accession>A0A8S2HAT7</accession>
<evidence type="ECO:0000313" key="3">
    <source>
        <dbReference type="Proteomes" id="UP000682733"/>
    </source>
</evidence>
<evidence type="ECO:0000313" key="2">
    <source>
        <dbReference type="EMBL" id="CAF3599201.1"/>
    </source>
</evidence>